<keyword evidence="2" id="KW-1185">Reference proteome</keyword>
<accession>A0A4R8QH16</accession>
<organism evidence="1 2">
    <name type="scientific">Colletotrichum trifolii</name>
    <dbReference type="NCBI Taxonomy" id="5466"/>
    <lineage>
        <taxon>Eukaryota</taxon>
        <taxon>Fungi</taxon>
        <taxon>Dikarya</taxon>
        <taxon>Ascomycota</taxon>
        <taxon>Pezizomycotina</taxon>
        <taxon>Sordariomycetes</taxon>
        <taxon>Hypocreomycetidae</taxon>
        <taxon>Glomerellales</taxon>
        <taxon>Glomerellaceae</taxon>
        <taxon>Colletotrichum</taxon>
        <taxon>Colletotrichum orbiculare species complex</taxon>
    </lineage>
</organism>
<evidence type="ECO:0000313" key="1">
    <source>
        <dbReference type="EMBL" id="TDZ38152.1"/>
    </source>
</evidence>
<dbReference type="Proteomes" id="UP000295703">
    <property type="component" value="Unassembled WGS sequence"/>
</dbReference>
<name>A0A4R8QH16_COLTR</name>
<protein>
    <submittedName>
        <fullName evidence="1">Uncharacterized protein</fullName>
    </submittedName>
</protein>
<dbReference type="AlphaFoldDB" id="A0A4R8QH16"/>
<evidence type="ECO:0000313" key="2">
    <source>
        <dbReference type="Proteomes" id="UP000295703"/>
    </source>
</evidence>
<dbReference type="EMBL" id="RYZW01000207">
    <property type="protein sequence ID" value="TDZ38152.1"/>
    <property type="molecule type" value="Genomic_DNA"/>
</dbReference>
<comment type="caution">
    <text evidence="1">The sequence shown here is derived from an EMBL/GenBank/DDBJ whole genome shotgun (WGS) entry which is preliminary data.</text>
</comment>
<reference evidence="1 2" key="1">
    <citation type="submission" date="2018-12" db="EMBL/GenBank/DDBJ databases">
        <title>Genome sequence and assembly of Colletotrichum trifolii.</title>
        <authorList>
            <person name="Gan P."/>
            <person name="Shirasu K."/>
        </authorList>
    </citation>
    <scope>NUCLEOTIDE SEQUENCE [LARGE SCALE GENOMIC DNA]</scope>
    <source>
        <strain evidence="1 2">543-2</strain>
    </source>
</reference>
<gene>
    <name evidence="1" type="ORF">CTRI78_v010925</name>
</gene>
<sequence>MPPVVWFGANLQYIDRRTLRQLQKFPSSISLNPRPPIRCALVDETGRTTEHTLPFPTGLILAPRISRPPSHPLFSLRLGHSSRPSPMIPQLMSVPHESLTSQGREKAIWFCEPNTTRTSVNVDPPGASPAFGTFRRVTTAFTSRSCQKQALCVEKPVEIGPMHLDAPSPTVIPLDI</sequence>
<proteinExistence type="predicted"/>